<keyword evidence="1" id="KW-0723">Serine/threonine-protein kinase</keyword>
<dbReference type="EMBL" id="JBHSBB010000007">
    <property type="protein sequence ID" value="MFC4031091.1"/>
    <property type="molecule type" value="Genomic_DNA"/>
</dbReference>
<sequence length="154" mass="16033">METGTAAGRDRRGSAGQGIWAGAAYDGQTGAIAQARSFAAAFLARARDEHAAVVPAQADADAQLVVSELVTNAFKYAPGPCALNLEIRGPVLEITVWDTNTVLPIARAAEPGRIGQHGLEIVFAVADGFDVRREPVGKRITVTIALGPIGPFDV</sequence>
<dbReference type="Gene3D" id="3.30.565.10">
    <property type="entry name" value="Histidine kinase-like ATPase, C-terminal domain"/>
    <property type="match status" value="1"/>
</dbReference>
<evidence type="ECO:0000313" key="3">
    <source>
        <dbReference type="EMBL" id="MFC4031091.1"/>
    </source>
</evidence>
<dbReference type="Pfam" id="PF13581">
    <property type="entry name" value="HATPase_c_2"/>
    <property type="match status" value="1"/>
</dbReference>
<keyword evidence="1" id="KW-0808">Transferase</keyword>
<reference evidence="4" key="1">
    <citation type="journal article" date="2019" name="Int. J. Syst. Evol. Microbiol.">
        <title>The Global Catalogue of Microorganisms (GCM) 10K type strain sequencing project: providing services to taxonomists for standard genome sequencing and annotation.</title>
        <authorList>
            <consortium name="The Broad Institute Genomics Platform"/>
            <consortium name="The Broad Institute Genome Sequencing Center for Infectious Disease"/>
            <person name="Wu L."/>
            <person name="Ma J."/>
        </authorList>
    </citation>
    <scope>NUCLEOTIDE SEQUENCE [LARGE SCALE GENOMIC DNA]</scope>
    <source>
        <strain evidence="4">CGMCC 4.7237</strain>
    </source>
</reference>
<dbReference type="PANTHER" id="PTHR35526:SF3">
    <property type="entry name" value="ANTI-SIGMA-F FACTOR RSBW"/>
    <property type="match status" value="1"/>
</dbReference>
<dbReference type="Proteomes" id="UP001595765">
    <property type="component" value="Unassembled WGS sequence"/>
</dbReference>
<dbReference type="PANTHER" id="PTHR35526">
    <property type="entry name" value="ANTI-SIGMA-F FACTOR RSBW-RELATED"/>
    <property type="match status" value="1"/>
</dbReference>
<gene>
    <name evidence="3" type="ORF">ACFO3J_06355</name>
</gene>
<dbReference type="InterPro" id="IPR050267">
    <property type="entry name" value="Anti-sigma-factor_SerPK"/>
</dbReference>
<accession>A0ABV8HJM3</accession>
<dbReference type="InterPro" id="IPR036890">
    <property type="entry name" value="HATPase_C_sf"/>
</dbReference>
<evidence type="ECO:0000259" key="2">
    <source>
        <dbReference type="Pfam" id="PF13581"/>
    </source>
</evidence>
<evidence type="ECO:0000313" key="4">
    <source>
        <dbReference type="Proteomes" id="UP001595765"/>
    </source>
</evidence>
<evidence type="ECO:0000256" key="1">
    <source>
        <dbReference type="ARBA" id="ARBA00022527"/>
    </source>
</evidence>
<protein>
    <submittedName>
        <fullName evidence="3">ATP-binding protein</fullName>
    </submittedName>
</protein>
<dbReference type="RefSeq" id="WP_386426955.1">
    <property type="nucleotide sequence ID" value="NZ_JBHSBB010000007.1"/>
</dbReference>
<keyword evidence="1" id="KW-0418">Kinase</keyword>
<proteinExistence type="predicted"/>
<organism evidence="3 4">
    <name type="scientific">Streptomyces polygonati</name>
    <dbReference type="NCBI Taxonomy" id="1617087"/>
    <lineage>
        <taxon>Bacteria</taxon>
        <taxon>Bacillati</taxon>
        <taxon>Actinomycetota</taxon>
        <taxon>Actinomycetes</taxon>
        <taxon>Kitasatosporales</taxon>
        <taxon>Streptomycetaceae</taxon>
        <taxon>Streptomyces</taxon>
    </lineage>
</organism>
<feature type="domain" description="Histidine kinase/HSP90-like ATPase" evidence="2">
    <location>
        <begin position="31"/>
        <end position="143"/>
    </location>
</feature>
<keyword evidence="4" id="KW-1185">Reference proteome</keyword>
<keyword evidence="3" id="KW-0067">ATP-binding</keyword>
<name>A0ABV8HJM3_9ACTN</name>
<dbReference type="CDD" id="cd16936">
    <property type="entry name" value="HATPase_RsbW-like"/>
    <property type="match status" value="1"/>
</dbReference>
<dbReference type="InterPro" id="IPR003594">
    <property type="entry name" value="HATPase_dom"/>
</dbReference>
<keyword evidence="3" id="KW-0547">Nucleotide-binding</keyword>
<comment type="caution">
    <text evidence="3">The sequence shown here is derived from an EMBL/GenBank/DDBJ whole genome shotgun (WGS) entry which is preliminary data.</text>
</comment>
<dbReference type="GO" id="GO:0005524">
    <property type="term" value="F:ATP binding"/>
    <property type="evidence" value="ECO:0007669"/>
    <property type="project" value="UniProtKB-KW"/>
</dbReference>
<dbReference type="SUPFAM" id="SSF55874">
    <property type="entry name" value="ATPase domain of HSP90 chaperone/DNA topoisomerase II/histidine kinase"/>
    <property type="match status" value="1"/>
</dbReference>